<evidence type="ECO:0000313" key="2">
    <source>
        <dbReference type="Proteomes" id="UP001497516"/>
    </source>
</evidence>
<sequence>MTRELLRDLMMSQAAMRNGHGRNCLSRLRGRGALIPVEKRIRGTKWRGILIPIMSSGKRAKGRGVLIPLRAERRLQCWRKSYRIVAISNIRVNHRRNSADRGSGVMNGN</sequence>
<gene>
    <name evidence="1" type="ORF">LTRI10_LOCUS7778</name>
</gene>
<keyword evidence="2" id="KW-1185">Reference proteome</keyword>
<accession>A0AAV2CW71</accession>
<protein>
    <submittedName>
        <fullName evidence="1">Uncharacterized protein</fullName>
    </submittedName>
</protein>
<evidence type="ECO:0000313" key="1">
    <source>
        <dbReference type="EMBL" id="CAL1360336.1"/>
    </source>
</evidence>
<name>A0AAV2CW71_9ROSI</name>
<dbReference type="Proteomes" id="UP001497516">
    <property type="component" value="Chromosome 10"/>
</dbReference>
<dbReference type="AlphaFoldDB" id="A0AAV2CW71"/>
<proteinExistence type="predicted"/>
<reference evidence="1 2" key="1">
    <citation type="submission" date="2024-04" db="EMBL/GenBank/DDBJ databases">
        <authorList>
            <person name="Fracassetti M."/>
        </authorList>
    </citation>
    <scope>NUCLEOTIDE SEQUENCE [LARGE SCALE GENOMIC DNA]</scope>
</reference>
<organism evidence="1 2">
    <name type="scientific">Linum trigynum</name>
    <dbReference type="NCBI Taxonomy" id="586398"/>
    <lineage>
        <taxon>Eukaryota</taxon>
        <taxon>Viridiplantae</taxon>
        <taxon>Streptophyta</taxon>
        <taxon>Embryophyta</taxon>
        <taxon>Tracheophyta</taxon>
        <taxon>Spermatophyta</taxon>
        <taxon>Magnoliopsida</taxon>
        <taxon>eudicotyledons</taxon>
        <taxon>Gunneridae</taxon>
        <taxon>Pentapetalae</taxon>
        <taxon>rosids</taxon>
        <taxon>fabids</taxon>
        <taxon>Malpighiales</taxon>
        <taxon>Linaceae</taxon>
        <taxon>Linum</taxon>
    </lineage>
</organism>
<dbReference type="EMBL" id="OZ034814">
    <property type="protein sequence ID" value="CAL1360336.1"/>
    <property type="molecule type" value="Genomic_DNA"/>
</dbReference>